<keyword evidence="2" id="KW-0413">Isomerase</keyword>
<dbReference type="SUPFAM" id="SSF55718">
    <property type="entry name" value="SCP-like"/>
    <property type="match status" value="1"/>
</dbReference>
<proteinExistence type="predicted"/>
<dbReference type="GO" id="GO:0016853">
    <property type="term" value="F:isomerase activity"/>
    <property type="evidence" value="ECO:0007669"/>
    <property type="project" value="UniProtKB-KW"/>
</dbReference>
<name>A0A8J3TAM4_9ACTN</name>
<dbReference type="InterPro" id="IPR024344">
    <property type="entry name" value="MDMPI_metal-binding"/>
</dbReference>
<evidence type="ECO:0000313" key="2">
    <source>
        <dbReference type="EMBL" id="GII21687.1"/>
    </source>
</evidence>
<gene>
    <name evidence="2" type="ORF">Pme01_12840</name>
</gene>
<dbReference type="Pfam" id="PF11716">
    <property type="entry name" value="MDMPI_N"/>
    <property type="match status" value="1"/>
</dbReference>
<dbReference type="Proteomes" id="UP000599074">
    <property type="component" value="Unassembled WGS sequence"/>
</dbReference>
<evidence type="ECO:0000259" key="1">
    <source>
        <dbReference type="Pfam" id="PF11716"/>
    </source>
</evidence>
<reference evidence="2" key="1">
    <citation type="submission" date="2021-01" db="EMBL/GenBank/DDBJ databases">
        <title>Whole genome shotgun sequence of Planosporangium mesophilum NBRC 109066.</title>
        <authorList>
            <person name="Komaki H."/>
            <person name="Tamura T."/>
        </authorList>
    </citation>
    <scope>NUCLEOTIDE SEQUENCE</scope>
    <source>
        <strain evidence="2">NBRC 109066</strain>
    </source>
</reference>
<dbReference type="InterPro" id="IPR034660">
    <property type="entry name" value="DinB/YfiT-like"/>
</dbReference>
<dbReference type="EMBL" id="BOON01000010">
    <property type="protein sequence ID" value="GII21687.1"/>
    <property type="molecule type" value="Genomic_DNA"/>
</dbReference>
<dbReference type="SUPFAM" id="SSF109854">
    <property type="entry name" value="DinB/YfiT-like putative metalloenzymes"/>
    <property type="match status" value="1"/>
</dbReference>
<keyword evidence="3" id="KW-1185">Reference proteome</keyword>
<dbReference type="Gene3D" id="3.30.1050.20">
    <property type="match status" value="1"/>
</dbReference>
<sequence>MTADPLVLLPEVDRATARLLATVRKLDDAAVGEPSLLPGWTRGHLLTHLARNAEACVNLLTGARTGVETPMYPSDQAREEAIQAGAGRPIAEHVADLSASAERLDEAVAQMPPVAWTASVRWRGGHTRPAAYIPWARLCEVEIHHVDLDAGYRPADWPDAFVHRLLHDLAADLADSVAPVRLHAADLDHELTIGADPTVTVNGTGHAIASWLSGRSDGADLTVTPPGPLPTVPIWK</sequence>
<dbReference type="InterPro" id="IPR017517">
    <property type="entry name" value="Maleyloyr_isom"/>
</dbReference>
<dbReference type="Gene3D" id="1.20.120.450">
    <property type="entry name" value="dinb family like domain"/>
    <property type="match status" value="1"/>
</dbReference>
<dbReference type="GO" id="GO:0046872">
    <property type="term" value="F:metal ion binding"/>
    <property type="evidence" value="ECO:0007669"/>
    <property type="project" value="InterPro"/>
</dbReference>
<accession>A0A8J3TAM4</accession>
<dbReference type="RefSeq" id="WP_168114767.1">
    <property type="nucleotide sequence ID" value="NZ_BOON01000010.1"/>
</dbReference>
<dbReference type="AlphaFoldDB" id="A0A8J3TAM4"/>
<dbReference type="InterPro" id="IPR036527">
    <property type="entry name" value="SCP2_sterol-bd_dom_sf"/>
</dbReference>
<protein>
    <submittedName>
        <fullName evidence="2">Maleylpyruvate isomerase</fullName>
    </submittedName>
</protein>
<comment type="caution">
    <text evidence="2">The sequence shown here is derived from an EMBL/GenBank/DDBJ whole genome shotgun (WGS) entry which is preliminary data.</text>
</comment>
<organism evidence="2 3">
    <name type="scientific">Planosporangium mesophilum</name>
    <dbReference type="NCBI Taxonomy" id="689768"/>
    <lineage>
        <taxon>Bacteria</taxon>
        <taxon>Bacillati</taxon>
        <taxon>Actinomycetota</taxon>
        <taxon>Actinomycetes</taxon>
        <taxon>Micromonosporales</taxon>
        <taxon>Micromonosporaceae</taxon>
        <taxon>Planosporangium</taxon>
    </lineage>
</organism>
<feature type="domain" description="Mycothiol-dependent maleylpyruvate isomerase metal-binding" evidence="1">
    <location>
        <begin position="13"/>
        <end position="148"/>
    </location>
</feature>
<dbReference type="NCBIfam" id="TIGR03083">
    <property type="entry name" value="maleylpyruvate isomerase family mycothiol-dependent enzyme"/>
    <property type="match status" value="1"/>
</dbReference>
<evidence type="ECO:0000313" key="3">
    <source>
        <dbReference type="Proteomes" id="UP000599074"/>
    </source>
</evidence>